<dbReference type="Proteomes" id="UP000257109">
    <property type="component" value="Unassembled WGS sequence"/>
</dbReference>
<dbReference type="AlphaFoldDB" id="A0A371HW19"/>
<evidence type="ECO:0000313" key="3">
    <source>
        <dbReference type="Proteomes" id="UP000257109"/>
    </source>
</evidence>
<keyword evidence="1" id="KW-0812">Transmembrane</keyword>
<name>A0A371HW19_MUCPR</name>
<sequence length="74" mass="8366">MKHIAILYDATAKTKAMKRVSRPTTITGLLLYSRAMILMIYVGYLGKMKLARRSLSISFTNIIGYSNLWISHGD</sequence>
<feature type="transmembrane region" description="Helical" evidence="1">
    <location>
        <begin position="26"/>
        <end position="46"/>
    </location>
</feature>
<evidence type="ECO:0000313" key="2">
    <source>
        <dbReference type="EMBL" id="RDY06978.1"/>
    </source>
</evidence>
<reference evidence="2" key="1">
    <citation type="submission" date="2018-05" db="EMBL/GenBank/DDBJ databases">
        <title>Draft genome of Mucuna pruriens seed.</title>
        <authorList>
            <person name="Nnadi N.E."/>
            <person name="Vos R."/>
            <person name="Hasami M.H."/>
            <person name="Devisetty U.K."/>
            <person name="Aguiy J.C."/>
        </authorList>
    </citation>
    <scope>NUCLEOTIDE SEQUENCE [LARGE SCALE GENOMIC DNA]</scope>
    <source>
        <strain evidence="2">JCA_2017</strain>
    </source>
</reference>
<gene>
    <name evidence="2" type="primary">DTX48</name>
    <name evidence="2" type="ORF">CR513_08966</name>
</gene>
<organism evidence="2 3">
    <name type="scientific">Mucuna pruriens</name>
    <name type="common">Velvet bean</name>
    <name type="synonym">Dolichos pruriens</name>
    <dbReference type="NCBI Taxonomy" id="157652"/>
    <lineage>
        <taxon>Eukaryota</taxon>
        <taxon>Viridiplantae</taxon>
        <taxon>Streptophyta</taxon>
        <taxon>Embryophyta</taxon>
        <taxon>Tracheophyta</taxon>
        <taxon>Spermatophyta</taxon>
        <taxon>Magnoliopsida</taxon>
        <taxon>eudicotyledons</taxon>
        <taxon>Gunneridae</taxon>
        <taxon>Pentapetalae</taxon>
        <taxon>rosids</taxon>
        <taxon>fabids</taxon>
        <taxon>Fabales</taxon>
        <taxon>Fabaceae</taxon>
        <taxon>Papilionoideae</taxon>
        <taxon>50 kb inversion clade</taxon>
        <taxon>NPAAA clade</taxon>
        <taxon>indigoferoid/millettioid clade</taxon>
        <taxon>Phaseoleae</taxon>
        <taxon>Mucuna</taxon>
    </lineage>
</organism>
<comment type="caution">
    <text evidence="2">The sequence shown here is derived from an EMBL/GenBank/DDBJ whole genome shotgun (WGS) entry which is preliminary data.</text>
</comment>
<protein>
    <submittedName>
        <fullName evidence="2">Protein DETOXIFICATION 48</fullName>
    </submittedName>
</protein>
<keyword evidence="1" id="KW-0472">Membrane</keyword>
<accession>A0A371HW19</accession>
<feature type="non-terminal residue" evidence="2">
    <location>
        <position position="1"/>
    </location>
</feature>
<keyword evidence="1" id="KW-1133">Transmembrane helix</keyword>
<dbReference type="STRING" id="157652.A0A371HW19"/>
<dbReference type="OrthoDB" id="2126698at2759"/>
<keyword evidence="3" id="KW-1185">Reference proteome</keyword>
<evidence type="ECO:0000256" key="1">
    <source>
        <dbReference type="SAM" id="Phobius"/>
    </source>
</evidence>
<dbReference type="EMBL" id="QJKJ01001572">
    <property type="protein sequence ID" value="RDY06978.1"/>
    <property type="molecule type" value="Genomic_DNA"/>
</dbReference>
<proteinExistence type="predicted"/>